<dbReference type="GO" id="GO:0003824">
    <property type="term" value="F:catalytic activity"/>
    <property type="evidence" value="ECO:0007669"/>
    <property type="project" value="InterPro"/>
</dbReference>
<dbReference type="AlphaFoldDB" id="A0A7J5DVD6"/>
<proteinExistence type="predicted"/>
<dbReference type="Gene3D" id="3.60.10.10">
    <property type="entry name" value="Endonuclease/exonuclease/phosphatase"/>
    <property type="match status" value="1"/>
</dbReference>
<dbReference type="Proteomes" id="UP000449906">
    <property type="component" value="Unassembled WGS sequence"/>
</dbReference>
<dbReference type="RefSeq" id="WP_151581387.1">
    <property type="nucleotide sequence ID" value="NZ_WBVM01000002.1"/>
</dbReference>
<feature type="domain" description="Endonuclease/exonuclease/phosphatase" evidence="1">
    <location>
        <begin position="75"/>
        <end position="278"/>
    </location>
</feature>
<dbReference type="Pfam" id="PF03372">
    <property type="entry name" value="Exo_endo_phos"/>
    <property type="match status" value="1"/>
</dbReference>
<protein>
    <recommendedName>
        <fullName evidence="1">Endonuclease/exonuclease/phosphatase domain-containing protein</fullName>
    </recommendedName>
</protein>
<name>A0A7J5DVD6_NOCSI</name>
<organism evidence="2 3">
    <name type="scientific">Nocardioides simplex</name>
    <name type="common">Arthrobacter simplex</name>
    <dbReference type="NCBI Taxonomy" id="2045"/>
    <lineage>
        <taxon>Bacteria</taxon>
        <taxon>Bacillati</taxon>
        <taxon>Actinomycetota</taxon>
        <taxon>Actinomycetes</taxon>
        <taxon>Propionibacteriales</taxon>
        <taxon>Nocardioidaceae</taxon>
        <taxon>Pimelobacter</taxon>
    </lineage>
</organism>
<reference evidence="2 3" key="1">
    <citation type="submission" date="2019-09" db="EMBL/GenBank/DDBJ databases">
        <title>Pimelobacter sp. isolated from Paulinella.</title>
        <authorList>
            <person name="Jeong S.E."/>
        </authorList>
    </citation>
    <scope>NUCLEOTIDE SEQUENCE [LARGE SCALE GENOMIC DNA]</scope>
    <source>
        <strain evidence="2 3">Pch-N</strain>
    </source>
</reference>
<evidence type="ECO:0000313" key="2">
    <source>
        <dbReference type="EMBL" id="KAB2809170.1"/>
    </source>
</evidence>
<evidence type="ECO:0000313" key="3">
    <source>
        <dbReference type="Proteomes" id="UP000449906"/>
    </source>
</evidence>
<sequence>MSYLRSVARTPRMAIAAVVAALAVSLLWLPGGDGGVRLAADTPGTPGTEPVSAPLRIVQANIKSNMSTAKTKADIAAAYAQRPDFVTFNEVTYRPDSWLAPAGYQLWRTPGAFTGETPVAWNTARWNMVAQGTWMISNKLRKQPSKEFELGKRYANWVSLQSNIGERISVVSTHFAPRSGYTKDQIEPSFKRLALLVDQLRAHGPVLVGGDLNVNYRAAAEYPRTTVTALGLTPVYDVTGTALPTGMYRNSTIDYILLASAGQYTVRGQSVRVVHSDHRQLTADLALTGSSASAFSPGTVLTDPRTSPRAVTALMVRSINLAPKGAVVHLATRDLKMAAVVKAIQQARKRGVHVQLLTSGKKVSPGERTLIKLLGTNVRKKSWVAHQRNWTRFHLPAASSLVSASGGTRALRIDSNRPLVKDAHKVATRAVVTIDKTSYDSLFVPFFKAAGRPL</sequence>
<accession>A0A7J5DVD6</accession>
<dbReference type="InterPro" id="IPR036691">
    <property type="entry name" value="Endo/exonu/phosph_ase_sf"/>
</dbReference>
<comment type="caution">
    <text evidence="2">The sequence shown here is derived from an EMBL/GenBank/DDBJ whole genome shotgun (WGS) entry which is preliminary data.</text>
</comment>
<gene>
    <name evidence="2" type="ORF">F9L07_19145</name>
</gene>
<dbReference type="InterPro" id="IPR005135">
    <property type="entry name" value="Endo/exonuclease/phosphatase"/>
</dbReference>
<evidence type="ECO:0000259" key="1">
    <source>
        <dbReference type="Pfam" id="PF03372"/>
    </source>
</evidence>
<dbReference type="SUPFAM" id="SSF56219">
    <property type="entry name" value="DNase I-like"/>
    <property type="match status" value="1"/>
</dbReference>
<dbReference type="EMBL" id="WBVM01000002">
    <property type="protein sequence ID" value="KAB2809170.1"/>
    <property type="molecule type" value="Genomic_DNA"/>
</dbReference>